<dbReference type="Gene3D" id="3.40.190.10">
    <property type="entry name" value="Periplasmic binding protein-like II"/>
    <property type="match status" value="1"/>
</dbReference>
<evidence type="ECO:0000313" key="4">
    <source>
        <dbReference type="EMBL" id="ANS79123.1"/>
    </source>
</evidence>
<dbReference type="PANTHER" id="PTHR30061:SF50">
    <property type="entry name" value="MALTOSE_MALTODEXTRIN-BINDING PERIPLASMIC PROTEIN"/>
    <property type="match status" value="1"/>
</dbReference>
<name>A0A1B1NCG3_9MICO</name>
<comment type="similarity">
    <text evidence="1">Belongs to the bacterial solute-binding protein 1 family.</text>
</comment>
<proteinExistence type="inferred from homology"/>
<dbReference type="EMBL" id="CP014989">
    <property type="protein sequence ID" value="ANS79123.1"/>
    <property type="molecule type" value="Genomic_DNA"/>
</dbReference>
<dbReference type="GO" id="GO:0042956">
    <property type="term" value="P:maltodextrin transmembrane transport"/>
    <property type="evidence" value="ECO:0007669"/>
    <property type="project" value="TreeGrafter"/>
</dbReference>
<dbReference type="KEGG" id="serj:SGUI_1727"/>
<dbReference type="STRING" id="1758689.SGUI_1727"/>
<dbReference type="GO" id="GO:1901982">
    <property type="term" value="F:maltose binding"/>
    <property type="evidence" value="ECO:0007669"/>
    <property type="project" value="TreeGrafter"/>
</dbReference>
<gene>
    <name evidence="4" type="ORF">SGUI_1727</name>
</gene>
<evidence type="ECO:0000256" key="3">
    <source>
        <dbReference type="ARBA" id="ARBA00022729"/>
    </source>
</evidence>
<evidence type="ECO:0000256" key="1">
    <source>
        <dbReference type="ARBA" id="ARBA00008520"/>
    </source>
</evidence>
<reference evidence="4 5" key="1">
    <citation type="submission" date="2016-03" db="EMBL/GenBank/DDBJ databases">
        <title>Shallow-sea hydrothermal system.</title>
        <authorList>
            <person name="Tang K."/>
        </authorList>
    </citation>
    <scope>NUCLEOTIDE SEQUENCE [LARGE SCALE GENOMIC DNA]</scope>
    <source>
        <strain evidence="4 5">JLT9</strain>
    </source>
</reference>
<dbReference type="SUPFAM" id="SSF53850">
    <property type="entry name" value="Periplasmic binding protein-like II"/>
    <property type="match status" value="1"/>
</dbReference>
<dbReference type="PANTHER" id="PTHR30061">
    <property type="entry name" value="MALTOSE-BINDING PERIPLASMIC PROTEIN"/>
    <property type="match status" value="1"/>
</dbReference>
<evidence type="ECO:0000256" key="2">
    <source>
        <dbReference type="ARBA" id="ARBA00022448"/>
    </source>
</evidence>
<dbReference type="GO" id="GO:0015768">
    <property type="term" value="P:maltose transport"/>
    <property type="evidence" value="ECO:0007669"/>
    <property type="project" value="TreeGrafter"/>
</dbReference>
<sequence>MTPGDPRGRSRHMKHTTRTVAFATSGALALTLSACGGSGFEDTGGGEGGDAQAPASAEGPVTLQMLIASSGDAETQAVEEAASAWAEESGNEVEVTVASDMGQELAQGFAGGSPADVFYLDAAAFATNAEAGNLYPYEAEDNDDFYEPLREAFTYEDEQYCAPKDFSTLGLVINQTMWEEAGLTEDDIPQTYDELAQVAETLATDDITGLVLSPGIDRAGAFVVGSGGWWMNEDNTEPTADTPEVIAGLQVVQDMISSGSAALSSQVDTGWGGEALGTGRAAMTIEGNWIKGAMSNDYPDVDYTVAELPEGPAGPGTLLFTQCWGVAAQSDAQAQAVELVNHLTSADQQMAFADAFGVMPSRQSVSEDYTEAYPEDAAFIAGGDYGHGPINVPGIADVVADLNSQLEDIGSADLEAVVQSFDTNAEAVLGE</sequence>
<dbReference type="PATRIC" id="fig|1758689.4.peg.1790"/>
<protein>
    <submittedName>
        <fullName evidence="4">N-Acetyl-D-glucosamine ABC transport system, sugar-binding protein</fullName>
    </submittedName>
</protein>
<keyword evidence="5" id="KW-1185">Reference proteome</keyword>
<dbReference type="PROSITE" id="PS51257">
    <property type="entry name" value="PROKAR_LIPOPROTEIN"/>
    <property type="match status" value="1"/>
</dbReference>
<dbReference type="GO" id="GO:0055052">
    <property type="term" value="C:ATP-binding cassette (ABC) transporter complex, substrate-binding subunit-containing"/>
    <property type="evidence" value="ECO:0007669"/>
    <property type="project" value="TreeGrafter"/>
</dbReference>
<dbReference type="AlphaFoldDB" id="A0A1B1NCG3"/>
<dbReference type="Pfam" id="PF13416">
    <property type="entry name" value="SBP_bac_8"/>
    <property type="match status" value="1"/>
</dbReference>
<evidence type="ECO:0000313" key="5">
    <source>
        <dbReference type="Proteomes" id="UP000092482"/>
    </source>
</evidence>
<organism evidence="4 5">
    <name type="scientific">Serinicoccus hydrothermalis</name>
    <dbReference type="NCBI Taxonomy" id="1758689"/>
    <lineage>
        <taxon>Bacteria</taxon>
        <taxon>Bacillati</taxon>
        <taxon>Actinomycetota</taxon>
        <taxon>Actinomycetes</taxon>
        <taxon>Micrococcales</taxon>
        <taxon>Ornithinimicrobiaceae</taxon>
        <taxon>Serinicoccus</taxon>
    </lineage>
</organism>
<keyword evidence="3" id="KW-0732">Signal</keyword>
<accession>A0A1B1NCG3</accession>
<dbReference type="Proteomes" id="UP000092482">
    <property type="component" value="Chromosome"/>
</dbReference>
<keyword evidence="2" id="KW-0813">Transport</keyword>
<dbReference type="InterPro" id="IPR006059">
    <property type="entry name" value="SBP"/>
</dbReference>